<organism evidence="2">
    <name type="scientific">marine metagenome</name>
    <dbReference type="NCBI Taxonomy" id="408172"/>
    <lineage>
        <taxon>unclassified sequences</taxon>
        <taxon>metagenomes</taxon>
        <taxon>ecological metagenomes</taxon>
    </lineage>
</organism>
<dbReference type="PROSITE" id="PS51725">
    <property type="entry name" value="ABM"/>
    <property type="match status" value="1"/>
</dbReference>
<dbReference type="Pfam" id="PF03992">
    <property type="entry name" value="ABM"/>
    <property type="match status" value="1"/>
</dbReference>
<evidence type="ECO:0000313" key="2">
    <source>
        <dbReference type="EMBL" id="SVC42696.1"/>
    </source>
</evidence>
<dbReference type="InterPro" id="IPR007138">
    <property type="entry name" value="ABM_dom"/>
</dbReference>
<dbReference type="EMBL" id="UINC01090605">
    <property type="protein sequence ID" value="SVC42696.1"/>
    <property type="molecule type" value="Genomic_DNA"/>
</dbReference>
<reference evidence="2" key="1">
    <citation type="submission" date="2018-05" db="EMBL/GenBank/DDBJ databases">
        <authorList>
            <person name="Lanie J.A."/>
            <person name="Ng W.-L."/>
            <person name="Kazmierczak K.M."/>
            <person name="Andrzejewski T.M."/>
            <person name="Davidsen T.M."/>
            <person name="Wayne K.J."/>
            <person name="Tettelin H."/>
            <person name="Glass J.I."/>
            <person name="Rusch D."/>
            <person name="Podicherti R."/>
            <person name="Tsui H.-C.T."/>
            <person name="Winkler M.E."/>
        </authorList>
    </citation>
    <scope>NUCLEOTIDE SEQUENCE</scope>
</reference>
<dbReference type="InterPro" id="IPR052936">
    <property type="entry name" value="Jasmonate_Hydroxylase-like"/>
</dbReference>
<dbReference type="Gene3D" id="3.30.70.100">
    <property type="match status" value="1"/>
</dbReference>
<dbReference type="PANTHER" id="PTHR37811">
    <property type="entry name" value="BLL5343 PROTEIN"/>
    <property type="match status" value="1"/>
</dbReference>
<sequence length="106" mass="12670">MYAVIFEVQPKTGLDQDYFDLAAELLPELEEIDGFISVERFSSLYNEGKFLSISFWRDEEALKRWREHHQHQQAQQKGRGRIFEDYRIRVAEVIRDYGMSNRKEAP</sequence>
<dbReference type="SUPFAM" id="SSF54909">
    <property type="entry name" value="Dimeric alpha+beta barrel"/>
    <property type="match status" value="1"/>
</dbReference>
<dbReference type="PANTHER" id="PTHR37811:SF2">
    <property type="entry name" value="ABM DOMAIN-CONTAINING PROTEIN"/>
    <property type="match status" value="1"/>
</dbReference>
<evidence type="ECO:0000259" key="1">
    <source>
        <dbReference type="PROSITE" id="PS51725"/>
    </source>
</evidence>
<protein>
    <recommendedName>
        <fullName evidence="1">ABM domain-containing protein</fullName>
    </recommendedName>
</protein>
<feature type="domain" description="ABM" evidence="1">
    <location>
        <begin position="2"/>
        <end position="90"/>
    </location>
</feature>
<accession>A0A382M1E7</accession>
<proteinExistence type="predicted"/>
<dbReference type="AlphaFoldDB" id="A0A382M1E7"/>
<dbReference type="InterPro" id="IPR011008">
    <property type="entry name" value="Dimeric_a/b-barrel"/>
</dbReference>
<name>A0A382M1E7_9ZZZZ</name>
<gene>
    <name evidence="2" type="ORF">METZ01_LOCUS295550</name>
</gene>